<dbReference type="Proteomes" id="UP000250928">
    <property type="component" value="Unassembled WGS sequence"/>
</dbReference>
<dbReference type="PANTHER" id="PTHR30329">
    <property type="entry name" value="STATOR ELEMENT OF FLAGELLAR MOTOR COMPLEX"/>
    <property type="match status" value="1"/>
</dbReference>
<accession>A0A6N4DP13</accession>
<name>A0A6N4DP13_9GAMM</name>
<dbReference type="SUPFAM" id="SSF103088">
    <property type="entry name" value="OmpA-like"/>
    <property type="match status" value="1"/>
</dbReference>
<protein>
    <recommendedName>
        <fullName evidence="3">OmpA-like domain-containing protein</fullName>
    </recommendedName>
</protein>
<proteinExistence type="predicted"/>
<sequence>MPDDGEALPDPVSDPGVPMTGPYRPPLSAIATRLQDTLRGFAEQDLVNITRTERGLEVEMNSKMLFPSGSARLSPAAVKALRDVAVILKPLINQINVEGHTDNVPIETIAFPSNWELSAARAASVVHLFSKLGVDPKRMSAIGYGEYQPLGPNDSEAGRQGNRRVAVVILSSRHERQMQGQADAN</sequence>
<keyword evidence="1" id="KW-0472">Membrane</keyword>
<dbReference type="InterPro" id="IPR050330">
    <property type="entry name" value="Bact_OuterMem_StrucFunc"/>
</dbReference>
<organism evidence="4 5">
    <name type="scientific">Candidatus Sedimenticola endophacoides</name>
    <dbReference type="NCBI Taxonomy" id="2548426"/>
    <lineage>
        <taxon>Bacteria</taxon>
        <taxon>Pseudomonadati</taxon>
        <taxon>Pseudomonadota</taxon>
        <taxon>Gammaproteobacteria</taxon>
        <taxon>Chromatiales</taxon>
        <taxon>Sedimenticolaceae</taxon>
        <taxon>Sedimenticola</taxon>
    </lineage>
</organism>
<evidence type="ECO:0000256" key="1">
    <source>
        <dbReference type="PROSITE-ProRule" id="PRU00473"/>
    </source>
</evidence>
<reference evidence="4 5" key="1">
    <citation type="submission" date="2018-01" db="EMBL/GenBank/DDBJ databases">
        <title>Novel co-symbiosis in the lucinid bivalve Phacoides pectinatus.</title>
        <authorList>
            <person name="Lim S.J."/>
            <person name="Davis B.G."/>
            <person name="Gill D.E."/>
            <person name="Engel A.S."/>
            <person name="Anderson L.C."/>
            <person name="Campbell B.J."/>
        </authorList>
    </citation>
    <scope>NUCLEOTIDE SEQUENCE [LARGE SCALE GENOMIC DNA]</scope>
    <source>
        <strain evidence="4">N3_P5</strain>
    </source>
</reference>
<dbReference type="GO" id="GO:0016020">
    <property type="term" value="C:membrane"/>
    <property type="evidence" value="ECO:0007669"/>
    <property type="project" value="UniProtKB-UniRule"/>
</dbReference>
<dbReference type="CDD" id="cd07185">
    <property type="entry name" value="OmpA_C-like"/>
    <property type="match status" value="1"/>
</dbReference>
<dbReference type="EMBL" id="PQCO01000257">
    <property type="protein sequence ID" value="PUD99482.1"/>
    <property type="molecule type" value="Genomic_DNA"/>
</dbReference>
<dbReference type="PANTHER" id="PTHR30329:SF20">
    <property type="entry name" value="EXPORTED PROTEIN"/>
    <property type="match status" value="1"/>
</dbReference>
<evidence type="ECO:0000313" key="4">
    <source>
        <dbReference type="EMBL" id="PUD99482.1"/>
    </source>
</evidence>
<dbReference type="AlphaFoldDB" id="A0A6N4DP13"/>
<gene>
    <name evidence="4" type="ORF">C3L24_10860</name>
</gene>
<feature type="domain" description="OmpA-like" evidence="3">
    <location>
        <begin position="53"/>
        <end position="173"/>
    </location>
</feature>
<evidence type="ECO:0000313" key="5">
    <source>
        <dbReference type="Proteomes" id="UP000250928"/>
    </source>
</evidence>
<dbReference type="PROSITE" id="PS51123">
    <property type="entry name" value="OMPA_2"/>
    <property type="match status" value="1"/>
</dbReference>
<evidence type="ECO:0000259" key="3">
    <source>
        <dbReference type="PROSITE" id="PS51123"/>
    </source>
</evidence>
<dbReference type="InterPro" id="IPR006665">
    <property type="entry name" value="OmpA-like"/>
</dbReference>
<dbReference type="Pfam" id="PF00691">
    <property type="entry name" value="OmpA"/>
    <property type="match status" value="1"/>
</dbReference>
<evidence type="ECO:0000256" key="2">
    <source>
        <dbReference type="SAM" id="MobiDB-lite"/>
    </source>
</evidence>
<dbReference type="InterPro" id="IPR036737">
    <property type="entry name" value="OmpA-like_sf"/>
</dbReference>
<dbReference type="Gene3D" id="3.30.1330.60">
    <property type="entry name" value="OmpA-like domain"/>
    <property type="match status" value="1"/>
</dbReference>
<feature type="region of interest" description="Disordered" evidence="2">
    <location>
        <begin position="1"/>
        <end position="25"/>
    </location>
</feature>
<comment type="caution">
    <text evidence="4">The sequence shown here is derived from an EMBL/GenBank/DDBJ whole genome shotgun (WGS) entry which is preliminary data.</text>
</comment>